<evidence type="ECO:0000313" key="13">
    <source>
        <dbReference type="Proteomes" id="UP000190787"/>
    </source>
</evidence>
<sequence>MRLSLRLRLALGGALAVVLALAIASAALTALFAAHVQRRAEAELSVQLDQVVAALGRDADGRLALQTPPADPRFDQPLSGLYWQIDLGDTLLRSRSLWDYALPLPPDELPDGHIHVHRLPDQTGDTLLTLERSVTLPPSLGGSQVRAAVALTTVDLDQARNDFLKELLPYNAILAAALIVAGWVQLFFGLRPLSEVGRRVLAVRSGEQRRLGSDFPKEVQPLANEVDALIDAREAELDRARHRAADLAHGFKTPLQALMGEADRLRQTGQTEPAAAIEEIAEAMRRHVDRELTRSRLAGRVVKDKATVAPVVQQIVSVIRRTPTGSAVEWDIAVPEDLQVTLDASDLAEALGALIENASRHATSQVTIRASRRAEMIAIDVQDDGPGISADRIEHLQKRGARADESGHGLGLSISAEIAQAVGGTLSIANAETGLRVTLILPDARAGVPGTRRP</sequence>
<evidence type="ECO:0000313" key="12">
    <source>
        <dbReference type="EMBL" id="OOY22860.1"/>
    </source>
</evidence>
<evidence type="ECO:0000256" key="5">
    <source>
        <dbReference type="ARBA" id="ARBA00022679"/>
    </source>
</evidence>
<keyword evidence="9 10" id="KW-0472">Membrane</keyword>
<comment type="subcellular location">
    <subcellularLocation>
        <location evidence="2">Membrane</location>
    </subcellularLocation>
</comment>
<protein>
    <recommendedName>
        <fullName evidence="3">histidine kinase</fullName>
        <ecNumber evidence="3">2.7.13.3</ecNumber>
    </recommendedName>
</protein>
<dbReference type="SMART" id="SM00387">
    <property type="entry name" value="HATPase_c"/>
    <property type="match status" value="1"/>
</dbReference>
<dbReference type="InterPro" id="IPR050428">
    <property type="entry name" value="TCS_sensor_his_kinase"/>
</dbReference>
<dbReference type="InterPro" id="IPR003594">
    <property type="entry name" value="HATPase_dom"/>
</dbReference>
<evidence type="ECO:0000256" key="2">
    <source>
        <dbReference type="ARBA" id="ARBA00004370"/>
    </source>
</evidence>
<dbReference type="Gene3D" id="1.10.287.130">
    <property type="match status" value="1"/>
</dbReference>
<keyword evidence="4" id="KW-0597">Phosphoprotein</keyword>
<organism evidence="12 13">
    <name type="scientific">Thioclava sediminum</name>
    <dbReference type="NCBI Taxonomy" id="1915319"/>
    <lineage>
        <taxon>Bacteria</taxon>
        <taxon>Pseudomonadati</taxon>
        <taxon>Pseudomonadota</taxon>
        <taxon>Alphaproteobacteria</taxon>
        <taxon>Rhodobacterales</taxon>
        <taxon>Paracoccaceae</taxon>
        <taxon>Thioclava</taxon>
    </lineage>
</organism>
<proteinExistence type="predicted"/>
<dbReference type="Gene3D" id="3.30.565.10">
    <property type="entry name" value="Histidine kinase-like ATPase, C-terminal domain"/>
    <property type="match status" value="1"/>
</dbReference>
<keyword evidence="13" id="KW-1185">Reference proteome</keyword>
<feature type="domain" description="Histidine kinase" evidence="11">
    <location>
        <begin position="246"/>
        <end position="445"/>
    </location>
</feature>
<evidence type="ECO:0000256" key="7">
    <source>
        <dbReference type="ARBA" id="ARBA00022777"/>
    </source>
</evidence>
<gene>
    <name evidence="12" type="ORF">BMI91_15430</name>
</gene>
<evidence type="ECO:0000256" key="4">
    <source>
        <dbReference type="ARBA" id="ARBA00022553"/>
    </source>
</evidence>
<evidence type="ECO:0000256" key="3">
    <source>
        <dbReference type="ARBA" id="ARBA00012438"/>
    </source>
</evidence>
<dbReference type="InterPro" id="IPR005467">
    <property type="entry name" value="His_kinase_dom"/>
</dbReference>
<dbReference type="EC" id="2.7.13.3" evidence="3"/>
<dbReference type="InterPro" id="IPR036097">
    <property type="entry name" value="HisK_dim/P_sf"/>
</dbReference>
<comment type="catalytic activity">
    <reaction evidence="1">
        <text>ATP + protein L-histidine = ADP + protein N-phospho-L-histidine.</text>
        <dbReference type="EC" id="2.7.13.3"/>
    </reaction>
</comment>
<accession>A0ABX3MT38</accession>
<reference evidence="12 13" key="1">
    <citation type="submission" date="2016-11" db="EMBL/GenBank/DDBJ databases">
        <title>A multilocus sequence analysis scheme for characterization of bacteria in the genus Thioclava.</title>
        <authorList>
            <person name="Liu Y."/>
            <person name="Shao Z."/>
        </authorList>
    </citation>
    <scope>NUCLEOTIDE SEQUENCE [LARGE SCALE GENOMIC DNA]</scope>
    <source>
        <strain evidence="12 13">TAW-CT134</strain>
    </source>
</reference>
<dbReference type="PANTHER" id="PTHR45436">
    <property type="entry name" value="SENSOR HISTIDINE KINASE YKOH"/>
    <property type="match status" value="1"/>
</dbReference>
<keyword evidence="7" id="KW-0418">Kinase</keyword>
<dbReference type="InterPro" id="IPR036890">
    <property type="entry name" value="HATPase_C_sf"/>
</dbReference>
<dbReference type="PANTHER" id="PTHR45436:SF5">
    <property type="entry name" value="SENSOR HISTIDINE KINASE TRCS"/>
    <property type="match status" value="1"/>
</dbReference>
<keyword evidence="6 10" id="KW-0812">Transmembrane</keyword>
<dbReference type="SUPFAM" id="SSF47384">
    <property type="entry name" value="Homodimeric domain of signal transducing histidine kinase"/>
    <property type="match status" value="1"/>
</dbReference>
<evidence type="ECO:0000256" key="6">
    <source>
        <dbReference type="ARBA" id="ARBA00022692"/>
    </source>
</evidence>
<dbReference type="PRINTS" id="PR00344">
    <property type="entry name" value="BCTRLSENSOR"/>
</dbReference>
<comment type="caution">
    <text evidence="12">The sequence shown here is derived from an EMBL/GenBank/DDBJ whole genome shotgun (WGS) entry which is preliminary data.</text>
</comment>
<keyword evidence="8 10" id="KW-1133">Transmembrane helix</keyword>
<dbReference type="SUPFAM" id="SSF55874">
    <property type="entry name" value="ATPase domain of HSP90 chaperone/DNA topoisomerase II/histidine kinase"/>
    <property type="match status" value="1"/>
</dbReference>
<evidence type="ECO:0000259" key="11">
    <source>
        <dbReference type="PROSITE" id="PS50109"/>
    </source>
</evidence>
<dbReference type="RefSeq" id="WP_078605796.1">
    <property type="nucleotide sequence ID" value="NZ_MPZV01000004.1"/>
</dbReference>
<keyword evidence="5" id="KW-0808">Transferase</keyword>
<evidence type="ECO:0000256" key="1">
    <source>
        <dbReference type="ARBA" id="ARBA00000085"/>
    </source>
</evidence>
<dbReference type="PROSITE" id="PS50109">
    <property type="entry name" value="HIS_KIN"/>
    <property type="match status" value="1"/>
</dbReference>
<dbReference type="InterPro" id="IPR004358">
    <property type="entry name" value="Sig_transdc_His_kin-like_C"/>
</dbReference>
<dbReference type="Proteomes" id="UP000190787">
    <property type="component" value="Unassembled WGS sequence"/>
</dbReference>
<evidence type="ECO:0000256" key="9">
    <source>
        <dbReference type="ARBA" id="ARBA00023136"/>
    </source>
</evidence>
<name>A0ABX3MT38_9RHOB</name>
<evidence type="ECO:0000256" key="8">
    <source>
        <dbReference type="ARBA" id="ARBA00022989"/>
    </source>
</evidence>
<dbReference type="Pfam" id="PF02518">
    <property type="entry name" value="HATPase_c"/>
    <property type="match status" value="1"/>
</dbReference>
<feature type="transmembrane region" description="Helical" evidence="10">
    <location>
        <begin position="168"/>
        <end position="190"/>
    </location>
</feature>
<dbReference type="EMBL" id="MPZV01000004">
    <property type="protein sequence ID" value="OOY22860.1"/>
    <property type="molecule type" value="Genomic_DNA"/>
</dbReference>
<evidence type="ECO:0000256" key="10">
    <source>
        <dbReference type="SAM" id="Phobius"/>
    </source>
</evidence>